<name>A0A0K2CYF7_9CAUD</name>
<dbReference type="RefSeq" id="YP_009193880.1">
    <property type="nucleotide sequence ID" value="NC_028746.1"/>
</dbReference>
<organism evidence="1 2">
    <name type="scientific">Paenibacillus phage Harrison</name>
    <dbReference type="NCBI Taxonomy" id="1636257"/>
    <lineage>
        <taxon>Viruses</taxon>
        <taxon>Duplodnaviria</taxon>
        <taxon>Heunggongvirae</taxon>
        <taxon>Uroviricota</taxon>
        <taxon>Caudoviricetes</taxon>
        <taxon>Gochnauervirinae</taxon>
        <taxon>Harrisonvirus</taxon>
        <taxon>Harrisonvirus harrison</taxon>
    </lineage>
</organism>
<evidence type="ECO:0000313" key="1">
    <source>
        <dbReference type="EMBL" id="ALA12467.1"/>
    </source>
</evidence>
<dbReference type="Proteomes" id="UP000204186">
    <property type="component" value="Segment"/>
</dbReference>
<evidence type="ECO:0000313" key="2">
    <source>
        <dbReference type="Proteomes" id="UP000204186"/>
    </source>
</evidence>
<gene>
    <name evidence="1" type="ORF">HARRISON_67</name>
</gene>
<proteinExistence type="predicted"/>
<protein>
    <submittedName>
        <fullName evidence="1">Uncharacterized protein</fullName>
    </submittedName>
</protein>
<accession>A0A0K2CYF7</accession>
<keyword evidence="2" id="KW-1185">Reference proteome</keyword>
<dbReference type="EMBL" id="KT361651">
    <property type="protein sequence ID" value="ALA12467.1"/>
    <property type="molecule type" value="Genomic_DNA"/>
</dbReference>
<dbReference type="KEGG" id="vg:26613531"/>
<sequence length="36" mass="4516">MNEQIDDYELFDKDFDEFLRRGIEQYQADKQELEED</sequence>
<reference evidence="1 2" key="1">
    <citation type="journal article" date="2015" name="Genome Announc.">
        <title>Complete Genome Sequences of Nine Phages Capable of Infecting Paenibacillus larvae, the Causative Agent of American Foulbrood Disease in Honeybees.</title>
        <authorList>
            <person name="Tsourkas P.K."/>
            <person name="Yost D.G."/>
            <person name="Krohn A."/>
            <person name="LeBlanc L."/>
            <person name="Zhang A."/>
            <person name="Stamereilers C."/>
            <person name="Amy P.S."/>
        </authorList>
    </citation>
    <scope>NUCLEOTIDE SEQUENCE [LARGE SCALE GENOMIC DNA]</scope>
</reference>
<dbReference type="GeneID" id="26613531"/>